<feature type="domain" description="KRAB" evidence="1">
    <location>
        <begin position="8"/>
        <end position="79"/>
    </location>
</feature>
<dbReference type="Pfam" id="PF01352">
    <property type="entry name" value="KRAB"/>
    <property type="match status" value="1"/>
</dbReference>
<name>A0A8B7QEV1_HIPAR</name>
<accession>A0A8B7QEV1</accession>
<proteinExistence type="predicted"/>
<dbReference type="RefSeq" id="XP_019487071.1">
    <property type="nucleotide sequence ID" value="XM_019631526.1"/>
</dbReference>
<dbReference type="SUPFAM" id="SSF109640">
    <property type="entry name" value="KRAB domain (Kruppel-associated box)"/>
    <property type="match status" value="1"/>
</dbReference>
<dbReference type="SMART" id="SM00349">
    <property type="entry name" value="KRAB"/>
    <property type="match status" value="1"/>
</dbReference>
<sequence>MAASQGRLTFRDVAIDFSQDEWECLHPAEWKLYMDVMLENYRNLRSLDLAVSKPDLVIFLERMKEAWDVKQKTVSTLPAMSSEDSLDLLPNSGIEDSFHKMLLLWIHES</sequence>
<dbReference type="InterPro" id="IPR050169">
    <property type="entry name" value="Krueppel_C2H2_ZnF"/>
</dbReference>
<dbReference type="InterPro" id="IPR001909">
    <property type="entry name" value="KRAB"/>
</dbReference>
<dbReference type="PANTHER" id="PTHR23232:SF158">
    <property type="entry name" value="KRAB DOMAIN-CONTAINING PROTEIN 5"/>
    <property type="match status" value="1"/>
</dbReference>
<dbReference type="Gene3D" id="6.10.140.140">
    <property type="match status" value="1"/>
</dbReference>
<dbReference type="GO" id="GO:0006355">
    <property type="term" value="P:regulation of DNA-templated transcription"/>
    <property type="evidence" value="ECO:0007669"/>
    <property type="project" value="InterPro"/>
</dbReference>
<dbReference type="OrthoDB" id="9044188at2759"/>
<dbReference type="AlphaFoldDB" id="A0A8B7QEV1"/>
<reference evidence="3" key="1">
    <citation type="submission" date="2025-08" db="UniProtKB">
        <authorList>
            <consortium name="RefSeq"/>
        </authorList>
    </citation>
    <scope>IDENTIFICATION</scope>
    <source>
        <tissue evidence="3">Muscle</tissue>
    </source>
</reference>
<dbReference type="Proteomes" id="UP000694851">
    <property type="component" value="Unplaced"/>
</dbReference>
<protein>
    <submittedName>
        <fullName evidence="3">Zinc finger protein 732-like isoform X5</fullName>
    </submittedName>
</protein>
<evidence type="ECO:0000313" key="3">
    <source>
        <dbReference type="RefSeq" id="XP_019487071.1"/>
    </source>
</evidence>
<gene>
    <name evidence="3" type="primary">LOC109375928</name>
</gene>
<dbReference type="CDD" id="cd07765">
    <property type="entry name" value="KRAB_A-box"/>
    <property type="match status" value="1"/>
</dbReference>
<dbReference type="GeneID" id="109375928"/>
<dbReference type="PROSITE" id="PS50805">
    <property type="entry name" value="KRAB"/>
    <property type="match status" value="1"/>
</dbReference>
<evidence type="ECO:0000259" key="1">
    <source>
        <dbReference type="PROSITE" id="PS50805"/>
    </source>
</evidence>
<keyword evidence="2" id="KW-1185">Reference proteome</keyword>
<dbReference type="InterPro" id="IPR036051">
    <property type="entry name" value="KRAB_dom_sf"/>
</dbReference>
<evidence type="ECO:0000313" key="2">
    <source>
        <dbReference type="Proteomes" id="UP000694851"/>
    </source>
</evidence>
<organism evidence="2 3">
    <name type="scientific">Hipposideros armiger</name>
    <name type="common">Great Himalayan leaf-nosed bat</name>
    <dbReference type="NCBI Taxonomy" id="186990"/>
    <lineage>
        <taxon>Eukaryota</taxon>
        <taxon>Metazoa</taxon>
        <taxon>Chordata</taxon>
        <taxon>Craniata</taxon>
        <taxon>Vertebrata</taxon>
        <taxon>Euteleostomi</taxon>
        <taxon>Mammalia</taxon>
        <taxon>Eutheria</taxon>
        <taxon>Laurasiatheria</taxon>
        <taxon>Chiroptera</taxon>
        <taxon>Yinpterochiroptera</taxon>
        <taxon>Rhinolophoidea</taxon>
        <taxon>Hipposideridae</taxon>
        <taxon>Hipposideros</taxon>
    </lineage>
</organism>
<dbReference type="PANTHER" id="PTHR23232">
    <property type="entry name" value="KRAB DOMAIN C2H2 ZINC FINGER"/>
    <property type="match status" value="1"/>
</dbReference>